<evidence type="ECO:0000256" key="2">
    <source>
        <dbReference type="ARBA" id="ARBA00022475"/>
    </source>
</evidence>
<keyword evidence="3" id="KW-0997">Cell inner membrane</keyword>
<dbReference type="GO" id="GO:0005886">
    <property type="term" value="C:plasma membrane"/>
    <property type="evidence" value="ECO:0007669"/>
    <property type="project" value="UniProtKB-SubCell"/>
</dbReference>
<dbReference type="InterPro" id="IPR004960">
    <property type="entry name" value="LipA_acyltrans"/>
</dbReference>
<comment type="subcellular location">
    <subcellularLocation>
        <location evidence="1">Cell inner membrane</location>
    </subcellularLocation>
</comment>
<evidence type="ECO:0000256" key="6">
    <source>
        <dbReference type="ARBA" id="ARBA00023315"/>
    </source>
</evidence>
<keyword evidence="5" id="KW-0472">Membrane</keyword>
<dbReference type="RefSeq" id="WP_235178965.1">
    <property type="nucleotide sequence ID" value="NZ_JAKFFV010000012.1"/>
</dbReference>
<organism evidence="7 8">
    <name type="scientific">Dyadobacter chenhuakuii</name>
    <dbReference type="NCBI Taxonomy" id="2909339"/>
    <lineage>
        <taxon>Bacteria</taxon>
        <taxon>Pseudomonadati</taxon>
        <taxon>Bacteroidota</taxon>
        <taxon>Cytophagia</taxon>
        <taxon>Cytophagales</taxon>
        <taxon>Spirosomataceae</taxon>
        <taxon>Dyadobacter</taxon>
    </lineage>
</organism>
<name>A0A9X1QGH5_9BACT</name>
<dbReference type="Pfam" id="PF03279">
    <property type="entry name" value="Lip_A_acyltrans"/>
    <property type="match status" value="1"/>
</dbReference>
<dbReference type="GO" id="GO:0016746">
    <property type="term" value="F:acyltransferase activity"/>
    <property type="evidence" value="ECO:0007669"/>
    <property type="project" value="UniProtKB-KW"/>
</dbReference>
<proteinExistence type="predicted"/>
<keyword evidence="2" id="KW-1003">Cell membrane</keyword>
<dbReference type="PANTHER" id="PTHR30606:SF10">
    <property type="entry name" value="PHOSPHATIDYLINOSITOL MANNOSIDE ACYLTRANSFERASE"/>
    <property type="match status" value="1"/>
</dbReference>
<dbReference type="CDD" id="cd07984">
    <property type="entry name" value="LPLAT_LABLAT-like"/>
    <property type="match status" value="1"/>
</dbReference>
<evidence type="ECO:0000256" key="1">
    <source>
        <dbReference type="ARBA" id="ARBA00004533"/>
    </source>
</evidence>
<comment type="caution">
    <text evidence="7">The sequence shown here is derived from an EMBL/GenBank/DDBJ whole genome shotgun (WGS) entry which is preliminary data.</text>
</comment>
<sequence length="304" mass="36251">MKTLSTRLLLFMLTAISKLSWKKLYKLSDIFRFLIFDIGHYRKQVIFSNLKNSFPTYSDDTIACIARRYYRNFTDIVFETIKLRSISKNDLLGRFELETELLDHYYAQQKNVVVVSGHLGNWEMLNLFASAKLSYQIVVVYHELANEIFEDWFKKVRTKFGTEMVPMKEAMVRAMAPREKPFLFVLVNDQSPSPDKAYWTNFLNQDTGIFRGGELIAKRLNAPVLYMGILRDEQKRGHYRSYFRLITENPKKEPTNNILQSQIEYLEEDIKRQPDNWLWSHRRWKHARPQNLLPFQLRQEIKSE</sequence>
<dbReference type="EMBL" id="JAKFFV010000012">
    <property type="protein sequence ID" value="MCF2500646.1"/>
    <property type="molecule type" value="Genomic_DNA"/>
</dbReference>
<evidence type="ECO:0000256" key="4">
    <source>
        <dbReference type="ARBA" id="ARBA00022679"/>
    </source>
</evidence>
<gene>
    <name evidence="7" type="ORF">L0661_20165</name>
</gene>
<evidence type="ECO:0000313" key="7">
    <source>
        <dbReference type="EMBL" id="MCF2500646.1"/>
    </source>
</evidence>
<evidence type="ECO:0000256" key="5">
    <source>
        <dbReference type="ARBA" id="ARBA00023136"/>
    </source>
</evidence>
<dbReference type="AlphaFoldDB" id="A0A9X1QGH5"/>
<reference evidence="7" key="1">
    <citation type="submission" date="2022-01" db="EMBL/GenBank/DDBJ databases">
        <title>Novel species in genus Dyadobacter.</title>
        <authorList>
            <person name="Ma C."/>
        </authorList>
    </citation>
    <scope>NUCLEOTIDE SEQUENCE</scope>
    <source>
        <strain evidence="7">CY357</strain>
    </source>
</reference>
<protein>
    <submittedName>
        <fullName evidence="7">Lysophospholipid acyltransferase family protein</fullName>
    </submittedName>
</protein>
<evidence type="ECO:0000256" key="3">
    <source>
        <dbReference type="ARBA" id="ARBA00022519"/>
    </source>
</evidence>
<dbReference type="PANTHER" id="PTHR30606">
    <property type="entry name" value="LIPID A BIOSYNTHESIS LAUROYL ACYLTRANSFERASE"/>
    <property type="match status" value="1"/>
</dbReference>
<keyword evidence="4" id="KW-0808">Transferase</keyword>
<accession>A0A9X1QGH5</accession>
<dbReference type="Proteomes" id="UP001139411">
    <property type="component" value="Unassembled WGS sequence"/>
</dbReference>
<dbReference type="GO" id="GO:0009247">
    <property type="term" value="P:glycolipid biosynthetic process"/>
    <property type="evidence" value="ECO:0007669"/>
    <property type="project" value="UniProtKB-ARBA"/>
</dbReference>
<keyword evidence="6 7" id="KW-0012">Acyltransferase</keyword>
<evidence type="ECO:0000313" key="8">
    <source>
        <dbReference type="Proteomes" id="UP001139411"/>
    </source>
</evidence>